<dbReference type="InterPro" id="IPR000847">
    <property type="entry name" value="LysR_HTH_N"/>
</dbReference>
<dbReference type="SUPFAM" id="SSF46785">
    <property type="entry name" value="Winged helix' DNA-binding domain"/>
    <property type="match status" value="1"/>
</dbReference>
<dbReference type="Proteomes" id="UP000320216">
    <property type="component" value="Chromosome"/>
</dbReference>
<keyword evidence="2" id="KW-0805">Transcription regulation</keyword>
<dbReference type="Gene3D" id="3.40.190.290">
    <property type="match status" value="1"/>
</dbReference>
<evidence type="ECO:0000313" key="6">
    <source>
        <dbReference type="EMBL" id="QDZ13611.1"/>
    </source>
</evidence>
<dbReference type="AlphaFoldDB" id="A0A5B8M0Q2"/>
<evidence type="ECO:0000313" key="7">
    <source>
        <dbReference type="Proteomes" id="UP000320216"/>
    </source>
</evidence>
<dbReference type="PRINTS" id="PR00039">
    <property type="entry name" value="HTHLYSR"/>
</dbReference>
<keyword evidence="7" id="KW-1185">Reference proteome</keyword>
<evidence type="ECO:0000259" key="5">
    <source>
        <dbReference type="PROSITE" id="PS50931"/>
    </source>
</evidence>
<proteinExistence type="inferred from homology"/>
<dbReference type="Gene3D" id="1.10.10.10">
    <property type="entry name" value="Winged helix-like DNA-binding domain superfamily/Winged helix DNA-binding domain"/>
    <property type="match status" value="1"/>
</dbReference>
<evidence type="ECO:0000256" key="4">
    <source>
        <dbReference type="ARBA" id="ARBA00023163"/>
    </source>
</evidence>
<sequence length="283" mass="30445">MRITQLRSFDAVASTGGFSAAARDLGVRQPTVSEQVAALEAEYGVTLIERRAASIALTPLGERLHEVSRRLFELEGRARGILESAQRLDGVQLRISADAPVHAIPLIAAVREQYPAVAVRLGSDNAERLVARLRSGLDDVIIAAGVADDDDLASRVVDRQTLTAVVRTDHAFAGQKTVRLTRLLKERLILRESGSASRAALESAANGTELRTALEADSREGALAAATAGLGVAVIAENEMIDDPRLVMLDIKDPAIVLEERLVCRRAERDTVLCRALFDAVRA</sequence>
<dbReference type="KEGG" id="huw:FPZ11_01280"/>
<dbReference type="OrthoDB" id="3636008at2"/>
<dbReference type="SUPFAM" id="SSF53850">
    <property type="entry name" value="Periplasmic binding protein-like II"/>
    <property type="match status" value="1"/>
</dbReference>
<dbReference type="GO" id="GO:0000976">
    <property type="term" value="F:transcription cis-regulatory region binding"/>
    <property type="evidence" value="ECO:0007669"/>
    <property type="project" value="TreeGrafter"/>
</dbReference>
<dbReference type="EMBL" id="CP042305">
    <property type="protein sequence ID" value="QDZ13611.1"/>
    <property type="molecule type" value="Genomic_DNA"/>
</dbReference>
<evidence type="ECO:0000256" key="1">
    <source>
        <dbReference type="ARBA" id="ARBA00009437"/>
    </source>
</evidence>
<dbReference type="InterPro" id="IPR036388">
    <property type="entry name" value="WH-like_DNA-bd_sf"/>
</dbReference>
<dbReference type="FunFam" id="1.10.10.10:FF:000001">
    <property type="entry name" value="LysR family transcriptional regulator"/>
    <property type="match status" value="1"/>
</dbReference>
<evidence type="ECO:0000256" key="3">
    <source>
        <dbReference type="ARBA" id="ARBA00023125"/>
    </source>
</evidence>
<accession>A0A5B8M0Q2</accession>
<protein>
    <submittedName>
        <fullName evidence="6">LysR family transcriptional regulator</fullName>
    </submittedName>
</protein>
<keyword evidence="3" id="KW-0238">DNA-binding</keyword>
<dbReference type="RefSeq" id="WP_146317704.1">
    <property type="nucleotide sequence ID" value="NZ_CP042305.1"/>
</dbReference>
<dbReference type="Pfam" id="PF03466">
    <property type="entry name" value="LysR_substrate"/>
    <property type="match status" value="1"/>
</dbReference>
<reference evidence="6 7" key="1">
    <citation type="submission" date="2019-07" db="EMBL/GenBank/DDBJ databases">
        <title>Full genome sequence of Humibacter sp. WJ7-1.</title>
        <authorList>
            <person name="Im W.-T."/>
        </authorList>
    </citation>
    <scope>NUCLEOTIDE SEQUENCE [LARGE SCALE GENOMIC DNA]</scope>
    <source>
        <strain evidence="6 7">WJ7-1</strain>
    </source>
</reference>
<comment type="similarity">
    <text evidence="1">Belongs to the LysR transcriptional regulatory family.</text>
</comment>
<dbReference type="PROSITE" id="PS50931">
    <property type="entry name" value="HTH_LYSR"/>
    <property type="match status" value="1"/>
</dbReference>
<dbReference type="CDD" id="cd05466">
    <property type="entry name" value="PBP2_LTTR_substrate"/>
    <property type="match status" value="1"/>
</dbReference>
<keyword evidence="4" id="KW-0804">Transcription</keyword>
<gene>
    <name evidence="6" type="ORF">FPZ11_01280</name>
</gene>
<dbReference type="Pfam" id="PF00126">
    <property type="entry name" value="HTH_1"/>
    <property type="match status" value="1"/>
</dbReference>
<dbReference type="InterPro" id="IPR005119">
    <property type="entry name" value="LysR_subst-bd"/>
</dbReference>
<feature type="domain" description="HTH lysR-type" evidence="5">
    <location>
        <begin position="1"/>
        <end position="58"/>
    </location>
</feature>
<dbReference type="InterPro" id="IPR036390">
    <property type="entry name" value="WH_DNA-bd_sf"/>
</dbReference>
<evidence type="ECO:0000256" key="2">
    <source>
        <dbReference type="ARBA" id="ARBA00023015"/>
    </source>
</evidence>
<dbReference type="PANTHER" id="PTHR30126">
    <property type="entry name" value="HTH-TYPE TRANSCRIPTIONAL REGULATOR"/>
    <property type="match status" value="1"/>
</dbReference>
<organism evidence="6 7">
    <name type="scientific">Humibacter ginsenosidimutans</name>
    <dbReference type="NCBI Taxonomy" id="2599293"/>
    <lineage>
        <taxon>Bacteria</taxon>
        <taxon>Bacillati</taxon>
        <taxon>Actinomycetota</taxon>
        <taxon>Actinomycetes</taxon>
        <taxon>Micrococcales</taxon>
        <taxon>Microbacteriaceae</taxon>
        <taxon>Humibacter</taxon>
    </lineage>
</organism>
<dbReference type="GO" id="GO:0003700">
    <property type="term" value="F:DNA-binding transcription factor activity"/>
    <property type="evidence" value="ECO:0007669"/>
    <property type="project" value="InterPro"/>
</dbReference>
<dbReference type="PANTHER" id="PTHR30126:SF39">
    <property type="entry name" value="HTH-TYPE TRANSCRIPTIONAL REGULATOR CYSL"/>
    <property type="match status" value="1"/>
</dbReference>
<name>A0A5B8M0Q2_9MICO</name>